<comment type="caution">
    <text evidence="1">The sequence shown here is derived from an EMBL/GenBank/DDBJ whole genome shotgun (WGS) entry which is preliminary data.</text>
</comment>
<evidence type="ECO:0000313" key="2">
    <source>
        <dbReference type="Proteomes" id="UP000597853"/>
    </source>
</evidence>
<protein>
    <submittedName>
        <fullName evidence="1">Uncharacterized protein</fullName>
    </submittedName>
</protein>
<dbReference type="InterPro" id="IPR036380">
    <property type="entry name" value="Isochorismatase-like_sf"/>
</dbReference>
<dbReference type="EMBL" id="BMTX01000031">
    <property type="protein sequence ID" value="GGS74168.1"/>
    <property type="molecule type" value="Genomic_DNA"/>
</dbReference>
<dbReference type="Gene3D" id="3.40.50.850">
    <property type="entry name" value="Isochorismatase-like"/>
    <property type="match status" value="1"/>
</dbReference>
<name>A0ABQ2TLN6_STREZ</name>
<dbReference type="Proteomes" id="UP000597853">
    <property type="component" value="Unassembled WGS sequence"/>
</dbReference>
<gene>
    <name evidence="1" type="ORF">GCM10010285_61180</name>
</gene>
<organism evidence="1 2">
    <name type="scientific">Streptomyces pseudogriseolus</name>
    <name type="common">Streptomyces gancidicus</name>
    <name type="synonym">Streptomyces rubiginosus</name>
    <dbReference type="NCBI Taxonomy" id="36817"/>
    <lineage>
        <taxon>Bacteria</taxon>
        <taxon>Bacillati</taxon>
        <taxon>Actinomycetota</taxon>
        <taxon>Actinomycetes</taxon>
        <taxon>Kitasatosporales</taxon>
        <taxon>Streptomycetaceae</taxon>
        <taxon>Streptomyces</taxon>
        <taxon>Streptomyces pseudogriseolus group</taxon>
    </lineage>
</organism>
<evidence type="ECO:0000313" key="1">
    <source>
        <dbReference type="EMBL" id="GGS74168.1"/>
    </source>
</evidence>
<keyword evidence="2" id="KW-1185">Reference proteome</keyword>
<accession>A0ABQ2TLN6</accession>
<reference evidence="2" key="1">
    <citation type="journal article" date="2019" name="Int. J. Syst. Evol. Microbiol.">
        <title>The Global Catalogue of Microorganisms (GCM) 10K type strain sequencing project: providing services to taxonomists for standard genome sequencing and annotation.</title>
        <authorList>
            <consortium name="The Broad Institute Genomics Platform"/>
            <consortium name="The Broad Institute Genome Sequencing Center for Infectious Disease"/>
            <person name="Wu L."/>
            <person name="Ma J."/>
        </authorList>
    </citation>
    <scope>NUCLEOTIDE SEQUENCE [LARGE SCALE GENOMIC DNA]</scope>
    <source>
        <strain evidence="2">JCM 4416</strain>
    </source>
</reference>
<proteinExistence type="predicted"/>
<sequence>MAGRAEEAGYQHVVATRDHHVDPGDHFSDTPDVKTSWPVHCVAGTQGGDFHPGFLPAVHAGAIDAVSYKGAYEAAYSGFEGADENGKGVTA</sequence>
<dbReference type="SUPFAM" id="SSF52499">
    <property type="entry name" value="Isochorismatase-like hydrolases"/>
    <property type="match status" value="1"/>
</dbReference>